<name>A0AAV4CIS5_9GAST</name>
<dbReference type="Gene3D" id="1.20.1070.10">
    <property type="entry name" value="Rhodopsin 7-helix transmembrane proteins"/>
    <property type="match status" value="1"/>
</dbReference>
<keyword evidence="1" id="KW-0812">Transmembrane</keyword>
<protein>
    <submittedName>
        <fullName evidence="2">G-protein coupled receptor mth2</fullName>
    </submittedName>
</protein>
<keyword evidence="3" id="KW-1185">Reference proteome</keyword>
<comment type="caution">
    <text evidence="2">The sequence shown here is derived from an EMBL/GenBank/DDBJ whole genome shotgun (WGS) entry which is preliminary data.</text>
</comment>
<evidence type="ECO:0000256" key="1">
    <source>
        <dbReference type="SAM" id="Phobius"/>
    </source>
</evidence>
<organism evidence="2 3">
    <name type="scientific">Plakobranchus ocellatus</name>
    <dbReference type="NCBI Taxonomy" id="259542"/>
    <lineage>
        <taxon>Eukaryota</taxon>
        <taxon>Metazoa</taxon>
        <taxon>Spiralia</taxon>
        <taxon>Lophotrochozoa</taxon>
        <taxon>Mollusca</taxon>
        <taxon>Gastropoda</taxon>
        <taxon>Heterobranchia</taxon>
        <taxon>Euthyneura</taxon>
        <taxon>Panpulmonata</taxon>
        <taxon>Sacoglossa</taxon>
        <taxon>Placobranchoidea</taxon>
        <taxon>Plakobranchidae</taxon>
        <taxon>Plakobranchus</taxon>
    </lineage>
</organism>
<reference evidence="2 3" key="1">
    <citation type="journal article" date="2021" name="Elife">
        <title>Chloroplast acquisition without the gene transfer in kleptoplastic sea slugs, Plakobranchus ocellatus.</title>
        <authorList>
            <person name="Maeda T."/>
            <person name="Takahashi S."/>
            <person name="Yoshida T."/>
            <person name="Shimamura S."/>
            <person name="Takaki Y."/>
            <person name="Nagai Y."/>
            <person name="Toyoda A."/>
            <person name="Suzuki Y."/>
            <person name="Arimoto A."/>
            <person name="Ishii H."/>
            <person name="Satoh N."/>
            <person name="Nishiyama T."/>
            <person name="Hasebe M."/>
            <person name="Maruyama T."/>
            <person name="Minagawa J."/>
            <person name="Obokata J."/>
            <person name="Shigenobu S."/>
        </authorList>
    </citation>
    <scope>NUCLEOTIDE SEQUENCE [LARGE SCALE GENOMIC DNA]</scope>
</reference>
<evidence type="ECO:0000313" key="2">
    <source>
        <dbReference type="EMBL" id="GFO32781.1"/>
    </source>
</evidence>
<gene>
    <name evidence="2" type="ORF">PoB_005928600</name>
</gene>
<dbReference type="AlphaFoldDB" id="A0AAV4CIS5"/>
<dbReference type="PANTHER" id="PTHR45902">
    <property type="entry name" value="LATROPHILIN RECEPTOR-LIKE PROTEIN A"/>
    <property type="match status" value="1"/>
</dbReference>
<evidence type="ECO:0000313" key="3">
    <source>
        <dbReference type="Proteomes" id="UP000735302"/>
    </source>
</evidence>
<sequence>MCTQLLPPSLSPQYLHLAQPNISPGLATFLPVCLVTVSNIVFFAITMAKIYSIRKLQSIDALKSKDRQNFLIYIKLSTITGALWLVLILAEALDFDVLKFIAIVTNGLQGVFIFLSYVCNKRVFHLYKERFGQKPSTLTSLDAFPRSRTGQSQQSSTSDKVRDNWISNITTTLEWTVSEKIQIRTTERKDLCFAGIASRRQKNGCYDGRTLFNHF</sequence>
<proteinExistence type="predicted"/>
<keyword evidence="2" id="KW-0675">Receptor</keyword>
<feature type="transmembrane region" description="Helical" evidence="1">
    <location>
        <begin position="29"/>
        <end position="51"/>
    </location>
</feature>
<dbReference type="PANTHER" id="PTHR45902:SF4">
    <property type="entry name" value="G-PROTEIN COUPLED RECEPTORS FAMILY 2 PROFILE 2 DOMAIN-CONTAINING PROTEIN"/>
    <property type="match status" value="1"/>
</dbReference>
<dbReference type="InterPro" id="IPR053231">
    <property type="entry name" value="GPCR_LN-TM7"/>
</dbReference>
<keyword evidence="1" id="KW-1133">Transmembrane helix</keyword>
<accession>A0AAV4CIS5</accession>
<feature type="transmembrane region" description="Helical" evidence="1">
    <location>
        <begin position="99"/>
        <end position="120"/>
    </location>
</feature>
<feature type="transmembrane region" description="Helical" evidence="1">
    <location>
        <begin position="72"/>
        <end position="93"/>
    </location>
</feature>
<dbReference type="EMBL" id="BLXT01006675">
    <property type="protein sequence ID" value="GFO32781.1"/>
    <property type="molecule type" value="Genomic_DNA"/>
</dbReference>
<keyword evidence="1" id="KW-0472">Membrane</keyword>
<dbReference type="Proteomes" id="UP000735302">
    <property type="component" value="Unassembled WGS sequence"/>
</dbReference>